<dbReference type="RefSeq" id="WP_063321277.1">
    <property type="nucleotide sequence ID" value="NZ_CP015225.1"/>
</dbReference>
<gene>
    <name evidence="1" type="ORF">TK06_06035</name>
</gene>
<evidence type="ECO:0000313" key="2">
    <source>
        <dbReference type="Proteomes" id="UP000076083"/>
    </source>
</evidence>
<dbReference type="EMBL" id="CP015225">
    <property type="protein sequence ID" value="AMZ70681.1"/>
    <property type="molecule type" value="Genomic_DNA"/>
</dbReference>
<protein>
    <submittedName>
        <fullName evidence="1">Uncharacterized protein</fullName>
    </submittedName>
</protein>
<reference evidence="2" key="1">
    <citation type="submission" date="2016-04" db="EMBL/GenBank/DDBJ databases">
        <authorList>
            <person name="Ray J."/>
            <person name="Price M."/>
            <person name="Deutschbauer A."/>
        </authorList>
    </citation>
    <scope>NUCLEOTIDE SEQUENCE [LARGE SCALE GENOMIC DNA]</scope>
    <source>
        <strain evidence="2">FW300-N2E2</strain>
    </source>
</reference>
<name>A0A159ZVM4_PSEFL</name>
<reference evidence="1 2" key="2">
    <citation type="journal article" date="2018" name="Nature">
        <title>Mutant phenotypes for thousands of bacterial genes of unknown function.</title>
        <authorList>
            <person name="Price M.N."/>
            <person name="Wetmore K.M."/>
            <person name="Waters R.J."/>
            <person name="Callaghan M."/>
            <person name="Ray J."/>
            <person name="Liu H."/>
            <person name="Kuehl J.V."/>
            <person name="Melnyk R.A."/>
            <person name="Lamson J.S."/>
            <person name="Suh Y."/>
            <person name="Carlson H.K."/>
            <person name="Esquivel Z."/>
            <person name="Sadeeshkumar H."/>
            <person name="Chakraborty R."/>
            <person name="Zane G.M."/>
            <person name="Rubin B.E."/>
            <person name="Wall J.D."/>
            <person name="Visel A."/>
            <person name="Bristow J."/>
            <person name="Blow M.J."/>
            <person name="Arkin A.P."/>
            <person name="Deutschbauer A.M."/>
        </authorList>
    </citation>
    <scope>NUCLEOTIDE SEQUENCE [LARGE SCALE GENOMIC DNA]</scope>
    <source>
        <strain evidence="1 2">FW300-N2E2</strain>
    </source>
</reference>
<dbReference type="AlphaFoldDB" id="A0A159ZVM4"/>
<evidence type="ECO:0000313" key="1">
    <source>
        <dbReference type="EMBL" id="AMZ70681.1"/>
    </source>
</evidence>
<organism evidence="1 2">
    <name type="scientific">Pseudomonas fluorescens</name>
    <dbReference type="NCBI Taxonomy" id="294"/>
    <lineage>
        <taxon>Bacteria</taxon>
        <taxon>Pseudomonadati</taxon>
        <taxon>Pseudomonadota</taxon>
        <taxon>Gammaproteobacteria</taxon>
        <taxon>Pseudomonadales</taxon>
        <taxon>Pseudomonadaceae</taxon>
        <taxon>Pseudomonas</taxon>
    </lineage>
</organism>
<dbReference type="Proteomes" id="UP000076083">
    <property type="component" value="Chromosome"/>
</dbReference>
<proteinExistence type="predicted"/>
<sequence length="440" mass="47470">MPTIDDFLPKLTAASGTASLAATLPQQFSVSACGPYPLASHVDIPSNSNGGELLLALNDISVSPVTLLSIVPDHDPRRIVVTLAPMQLNGTYELFGLESAKVQLDTGGLMAPLASFAVGASTVDDTDPPTITEKQYDQLQQANDQRTQLNQTANGRSLLDMFNQHNDAYNAVFTTNARLRKLWIGDGATEQMSDYTSQALDTPGMPVNPAITDKSFGTTSQSYNENALAQQLNLYGACYHPYPEAATAALTFQTQVANATQNTQQNVVPMTAQAVYSAVDKASPANQANFLLQTQSLESALSRILDNSHDDTDLDLCAQHGFIMDAETQARVQSIYAESLRLHDPKRRLPLHSGPFSSSLAQSRFVFALSEQPDGALTLKLQRSNLSVPALDLDSAQWQGQAGEVGRSRLGSANFIRGILEDRIASQLTRVLRMLASQEA</sequence>
<accession>A0A159ZVM4</accession>